<reference evidence="6 7" key="1">
    <citation type="submission" date="2023-04" db="EMBL/GenBank/DDBJ databases">
        <title>Genome sequence of Halobacillus naozhouensis KACC 21980.</title>
        <authorList>
            <person name="Kim S."/>
            <person name="Heo J."/>
            <person name="Kwon S.-W."/>
        </authorList>
    </citation>
    <scope>NUCLEOTIDE SEQUENCE [LARGE SCALE GENOMIC DNA]</scope>
    <source>
        <strain evidence="6 7">KCTC 13234</strain>
    </source>
</reference>
<name>A0ABY8IYW8_9BACI</name>
<evidence type="ECO:0000259" key="5">
    <source>
        <dbReference type="PROSITE" id="PS50931"/>
    </source>
</evidence>
<dbReference type="InterPro" id="IPR050950">
    <property type="entry name" value="HTH-type_LysR_regulators"/>
</dbReference>
<dbReference type="PANTHER" id="PTHR30419">
    <property type="entry name" value="HTH-TYPE TRANSCRIPTIONAL REGULATOR YBHD"/>
    <property type="match status" value="1"/>
</dbReference>
<organism evidence="6 7">
    <name type="scientific">Halobacillus naozhouensis</name>
    <dbReference type="NCBI Taxonomy" id="554880"/>
    <lineage>
        <taxon>Bacteria</taxon>
        <taxon>Bacillati</taxon>
        <taxon>Bacillota</taxon>
        <taxon>Bacilli</taxon>
        <taxon>Bacillales</taxon>
        <taxon>Bacillaceae</taxon>
        <taxon>Halobacillus</taxon>
    </lineage>
</organism>
<dbReference type="InterPro" id="IPR000847">
    <property type="entry name" value="LysR_HTH_N"/>
</dbReference>
<evidence type="ECO:0000256" key="2">
    <source>
        <dbReference type="ARBA" id="ARBA00023015"/>
    </source>
</evidence>
<sequence length="301" mass="34181">MDLRQLRYFRTVAEEGQVTKAANKLHMAQPPLSQQIKIMEDELDLKLFDRQGRKLELTNAGEVLYEKAGRILNDLEETLIEVKETNEGISGTLHLGSNKSCFSFLADPLQKLRADFPNLTYQLREGDTFFLAECIRNREIEMAVVRLPINLDDFDMVSLPSEPYVLVTPQSWKLFPADVTEVEIERLENIPLMLLHRISGTGQFELIVNECRNHGFDPHVICECPDPTMLLSLAASGVGATIVPKSTLSAFSFSNIRSYELKNAGVVAESVIIWHKNRYLTKASQRLLDSFERINKDLELI</sequence>
<dbReference type="PRINTS" id="PR00039">
    <property type="entry name" value="HTHLYSR"/>
</dbReference>
<dbReference type="PROSITE" id="PS50931">
    <property type="entry name" value="HTH_LYSR"/>
    <property type="match status" value="1"/>
</dbReference>
<dbReference type="Pfam" id="PF00126">
    <property type="entry name" value="HTH_1"/>
    <property type="match status" value="1"/>
</dbReference>
<dbReference type="EMBL" id="CP121671">
    <property type="protein sequence ID" value="WFT75437.1"/>
    <property type="molecule type" value="Genomic_DNA"/>
</dbReference>
<keyword evidence="3" id="KW-0238">DNA-binding</keyword>
<accession>A0ABY8IYW8</accession>
<dbReference type="InterPro" id="IPR036388">
    <property type="entry name" value="WH-like_DNA-bd_sf"/>
</dbReference>
<evidence type="ECO:0000256" key="1">
    <source>
        <dbReference type="ARBA" id="ARBA00009437"/>
    </source>
</evidence>
<feature type="domain" description="HTH lysR-type" evidence="5">
    <location>
        <begin position="1"/>
        <end position="58"/>
    </location>
</feature>
<dbReference type="RefSeq" id="WP_283077402.1">
    <property type="nucleotide sequence ID" value="NZ_CP121671.1"/>
</dbReference>
<comment type="similarity">
    <text evidence="1">Belongs to the LysR transcriptional regulatory family.</text>
</comment>
<dbReference type="InterPro" id="IPR036390">
    <property type="entry name" value="WH_DNA-bd_sf"/>
</dbReference>
<evidence type="ECO:0000313" key="6">
    <source>
        <dbReference type="EMBL" id="WFT75437.1"/>
    </source>
</evidence>
<keyword evidence="2" id="KW-0805">Transcription regulation</keyword>
<evidence type="ECO:0000313" key="7">
    <source>
        <dbReference type="Proteomes" id="UP001221597"/>
    </source>
</evidence>
<gene>
    <name evidence="6" type="ORF">P9989_03290</name>
</gene>
<dbReference type="Gene3D" id="3.40.190.290">
    <property type="match status" value="1"/>
</dbReference>
<keyword evidence="4" id="KW-0804">Transcription</keyword>
<dbReference type="Gene3D" id="1.10.10.10">
    <property type="entry name" value="Winged helix-like DNA-binding domain superfamily/Winged helix DNA-binding domain"/>
    <property type="match status" value="1"/>
</dbReference>
<dbReference type="SUPFAM" id="SSF53850">
    <property type="entry name" value="Periplasmic binding protein-like II"/>
    <property type="match status" value="1"/>
</dbReference>
<dbReference type="Pfam" id="PF03466">
    <property type="entry name" value="LysR_substrate"/>
    <property type="match status" value="1"/>
</dbReference>
<dbReference type="SUPFAM" id="SSF46785">
    <property type="entry name" value="Winged helix' DNA-binding domain"/>
    <property type="match status" value="1"/>
</dbReference>
<proteinExistence type="inferred from homology"/>
<evidence type="ECO:0000256" key="4">
    <source>
        <dbReference type="ARBA" id="ARBA00023163"/>
    </source>
</evidence>
<protein>
    <submittedName>
        <fullName evidence="6">LysR family transcriptional regulator</fullName>
    </submittedName>
</protein>
<dbReference type="PANTHER" id="PTHR30419:SF28">
    <property type="entry name" value="HTH-TYPE TRANSCRIPTIONAL REGULATOR BSDA"/>
    <property type="match status" value="1"/>
</dbReference>
<evidence type="ECO:0000256" key="3">
    <source>
        <dbReference type="ARBA" id="ARBA00023125"/>
    </source>
</evidence>
<dbReference type="Proteomes" id="UP001221597">
    <property type="component" value="Chromosome"/>
</dbReference>
<dbReference type="InterPro" id="IPR005119">
    <property type="entry name" value="LysR_subst-bd"/>
</dbReference>
<dbReference type="CDD" id="cd05466">
    <property type="entry name" value="PBP2_LTTR_substrate"/>
    <property type="match status" value="1"/>
</dbReference>
<keyword evidence="7" id="KW-1185">Reference proteome</keyword>